<feature type="chain" id="PRO_5020460665" evidence="1">
    <location>
        <begin position="18"/>
        <end position="208"/>
    </location>
</feature>
<reference evidence="2 3" key="1">
    <citation type="submission" date="2019-02" db="EMBL/GenBank/DDBJ databases">
        <title>Genome sequencing of the rare red list fungi Antrodiella citrinella (Flaviporus citrinellus).</title>
        <authorList>
            <person name="Buettner E."/>
            <person name="Kellner H."/>
        </authorList>
    </citation>
    <scope>NUCLEOTIDE SEQUENCE [LARGE SCALE GENOMIC DNA]</scope>
    <source>
        <strain evidence="2 3">DSM 108506</strain>
    </source>
</reference>
<dbReference type="AlphaFoldDB" id="A0A4S4MPL3"/>
<dbReference type="Proteomes" id="UP000308730">
    <property type="component" value="Unassembled WGS sequence"/>
</dbReference>
<comment type="caution">
    <text evidence="2">The sequence shown here is derived from an EMBL/GenBank/DDBJ whole genome shotgun (WGS) entry which is preliminary data.</text>
</comment>
<protein>
    <submittedName>
        <fullName evidence="2">Uncharacterized protein</fullName>
    </submittedName>
</protein>
<name>A0A4S4MPL3_9APHY</name>
<gene>
    <name evidence="2" type="ORF">EUX98_g6313</name>
</gene>
<organism evidence="2 3">
    <name type="scientific">Antrodiella citrinella</name>
    <dbReference type="NCBI Taxonomy" id="2447956"/>
    <lineage>
        <taxon>Eukaryota</taxon>
        <taxon>Fungi</taxon>
        <taxon>Dikarya</taxon>
        <taxon>Basidiomycota</taxon>
        <taxon>Agaricomycotina</taxon>
        <taxon>Agaricomycetes</taxon>
        <taxon>Polyporales</taxon>
        <taxon>Steccherinaceae</taxon>
        <taxon>Antrodiella</taxon>
    </lineage>
</organism>
<accession>A0A4S4MPL3</accession>
<evidence type="ECO:0000313" key="3">
    <source>
        <dbReference type="Proteomes" id="UP000308730"/>
    </source>
</evidence>
<evidence type="ECO:0000256" key="1">
    <source>
        <dbReference type="SAM" id="SignalP"/>
    </source>
</evidence>
<dbReference type="OrthoDB" id="2339190at2759"/>
<keyword evidence="1" id="KW-0732">Signal</keyword>
<feature type="signal peptide" evidence="1">
    <location>
        <begin position="1"/>
        <end position="17"/>
    </location>
</feature>
<proteinExistence type="predicted"/>
<evidence type="ECO:0000313" key="2">
    <source>
        <dbReference type="EMBL" id="THH27879.1"/>
    </source>
</evidence>
<keyword evidence="3" id="KW-1185">Reference proteome</keyword>
<dbReference type="EMBL" id="SGPM01000218">
    <property type="protein sequence ID" value="THH27879.1"/>
    <property type="molecule type" value="Genomic_DNA"/>
</dbReference>
<sequence>MFSALLAFVLFFNVVSALPLTLVARDSVDPPITNPVAGAVWHVGDLVTVTWDTSVFVGVNVTNATGTIVLGFLENDSENLMLNSPLAEGFSLFTGSQDVTVPDVPSKTDYVIAHRTEARSDTVSADLRAASFLKPECSTDLVSPHPDFQRCFCEHASLDTFVYAGPDSQRYTDNDPVANLDAYYACVVGDLYTYYACVVADFDKSGNG</sequence>